<accession>A0ABY8W2J2</accession>
<dbReference type="RefSeq" id="WP_285187976.1">
    <property type="nucleotide sequence ID" value="NZ_CP126981.1"/>
</dbReference>
<evidence type="ECO:0000256" key="1">
    <source>
        <dbReference type="ARBA" id="ARBA00009013"/>
    </source>
</evidence>
<sequence length="121" mass="13330">MQQLTTFLDVRQYAVVISFSGEIDLAVSEKFDSDLNQALAAAEGMVPAPPVIIDLQGVTFFASCGFSDLLKTRTEANYRGLAVVLITSRRVQRLMERTHLDEIFDLHLTLEDALRAVGVAS</sequence>
<name>A0ABY8W2J2_9MYCO</name>
<gene>
    <name evidence="4" type="ORF">PT015_00210</name>
</gene>
<feature type="domain" description="STAS" evidence="3">
    <location>
        <begin position="15"/>
        <end position="117"/>
    </location>
</feature>
<dbReference type="PANTHER" id="PTHR33495">
    <property type="entry name" value="ANTI-SIGMA FACTOR ANTAGONIST TM_1081-RELATED-RELATED"/>
    <property type="match status" value="1"/>
</dbReference>
<dbReference type="EMBL" id="CP126981">
    <property type="protein sequence ID" value="WIM87999.1"/>
    <property type="molecule type" value="Genomic_DNA"/>
</dbReference>
<dbReference type="InterPro" id="IPR002645">
    <property type="entry name" value="STAS_dom"/>
</dbReference>
<dbReference type="Gene3D" id="3.30.750.24">
    <property type="entry name" value="STAS domain"/>
    <property type="match status" value="1"/>
</dbReference>
<evidence type="ECO:0000259" key="3">
    <source>
        <dbReference type="PROSITE" id="PS50801"/>
    </source>
</evidence>
<dbReference type="InterPro" id="IPR003658">
    <property type="entry name" value="Anti-sigma_ant"/>
</dbReference>
<evidence type="ECO:0000256" key="2">
    <source>
        <dbReference type="RuleBase" id="RU003749"/>
    </source>
</evidence>
<dbReference type="Pfam" id="PF01740">
    <property type="entry name" value="STAS"/>
    <property type="match status" value="1"/>
</dbReference>
<dbReference type="Proteomes" id="UP001236585">
    <property type="component" value="Chromosome"/>
</dbReference>
<dbReference type="PANTHER" id="PTHR33495:SF2">
    <property type="entry name" value="ANTI-SIGMA FACTOR ANTAGONIST TM_1081-RELATED"/>
    <property type="match status" value="1"/>
</dbReference>
<evidence type="ECO:0000313" key="5">
    <source>
        <dbReference type="Proteomes" id="UP001236585"/>
    </source>
</evidence>
<evidence type="ECO:0000313" key="4">
    <source>
        <dbReference type="EMBL" id="WIM87999.1"/>
    </source>
</evidence>
<reference evidence="4 5" key="1">
    <citation type="journal article" date="2023" name="Microbiol. Resour. Announc.">
        <title>Complete Genome Sequence of Mycobacterium wuenschmanii, a novel Nontuberculous Mycobacterium Isolated from a captive population of Amazon Milk Frogs.</title>
        <authorList>
            <person name="Hicks J."/>
            <person name="Zeineldin M."/>
            <person name="Ward H."/>
            <person name="Wuenschmann A."/>
            <person name="Camp P."/>
            <person name="Farrell D."/>
            <person name="Lehman K."/>
            <person name="Thacker T."/>
            <person name="Cuthbert E."/>
        </authorList>
    </citation>
    <scope>NUCLEOTIDE SEQUENCE [LARGE SCALE GENOMIC DNA]</scope>
    <source>
        <strain evidence="4 5">Wuenschmanii</strain>
    </source>
</reference>
<organism evidence="4 5">
    <name type="scientific">Candidatus Mycobacterium wuenschmannii</name>
    <dbReference type="NCBI Taxonomy" id="3027808"/>
    <lineage>
        <taxon>Bacteria</taxon>
        <taxon>Bacillati</taxon>
        <taxon>Actinomycetota</taxon>
        <taxon>Actinomycetes</taxon>
        <taxon>Mycobacteriales</taxon>
        <taxon>Mycobacteriaceae</taxon>
        <taxon>Mycobacterium</taxon>
    </lineage>
</organism>
<dbReference type="NCBIfam" id="TIGR00377">
    <property type="entry name" value="ant_ant_sig"/>
    <property type="match status" value="1"/>
</dbReference>
<proteinExistence type="inferred from homology"/>
<dbReference type="SUPFAM" id="SSF52091">
    <property type="entry name" value="SpoIIaa-like"/>
    <property type="match status" value="1"/>
</dbReference>
<dbReference type="InterPro" id="IPR036513">
    <property type="entry name" value="STAS_dom_sf"/>
</dbReference>
<comment type="similarity">
    <text evidence="1 2">Belongs to the anti-sigma-factor antagonist family.</text>
</comment>
<keyword evidence="5" id="KW-1185">Reference proteome</keyword>
<dbReference type="CDD" id="cd07043">
    <property type="entry name" value="STAS_anti-anti-sigma_factors"/>
    <property type="match status" value="1"/>
</dbReference>
<dbReference type="PROSITE" id="PS50801">
    <property type="entry name" value="STAS"/>
    <property type="match status" value="1"/>
</dbReference>
<protein>
    <recommendedName>
        <fullName evidence="2">Anti-sigma factor antagonist</fullName>
    </recommendedName>
</protein>